<dbReference type="Proteomes" id="UP000663852">
    <property type="component" value="Unassembled WGS sequence"/>
</dbReference>
<dbReference type="Proteomes" id="UP000663828">
    <property type="component" value="Unassembled WGS sequence"/>
</dbReference>
<dbReference type="EMBL" id="CAJNOR010003037">
    <property type="protein sequence ID" value="CAF1370349.1"/>
    <property type="molecule type" value="Genomic_DNA"/>
</dbReference>
<dbReference type="AlphaFoldDB" id="A0A815UNM4"/>
<gene>
    <name evidence="2" type="ORF">EDS130_LOCUS43908</name>
    <name evidence="1" type="ORF">XAT740_LOCUS32503</name>
</gene>
<comment type="caution">
    <text evidence="2">The sequence shown here is derived from an EMBL/GenBank/DDBJ whole genome shotgun (WGS) entry which is preliminary data.</text>
</comment>
<proteinExistence type="predicted"/>
<accession>A0A815UNM4</accession>
<reference evidence="2" key="1">
    <citation type="submission" date="2021-02" db="EMBL/GenBank/DDBJ databases">
        <authorList>
            <person name="Nowell W R."/>
        </authorList>
    </citation>
    <scope>NUCLEOTIDE SEQUENCE</scope>
</reference>
<protein>
    <submittedName>
        <fullName evidence="2">Uncharacterized protein</fullName>
    </submittedName>
</protein>
<organism evidence="2 4">
    <name type="scientific">Adineta ricciae</name>
    <name type="common">Rotifer</name>
    <dbReference type="NCBI Taxonomy" id="249248"/>
    <lineage>
        <taxon>Eukaryota</taxon>
        <taxon>Metazoa</taxon>
        <taxon>Spiralia</taxon>
        <taxon>Gnathifera</taxon>
        <taxon>Rotifera</taxon>
        <taxon>Eurotatoria</taxon>
        <taxon>Bdelloidea</taxon>
        <taxon>Adinetida</taxon>
        <taxon>Adinetidae</taxon>
        <taxon>Adineta</taxon>
    </lineage>
</organism>
<dbReference type="EMBL" id="CAJNOJ010000777">
    <property type="protein sequence ID" value="CAF1521572.1"/>
    <property type="molecule type" value="Genomic_DNA"/>
</dbReference>
<evidence type="ECO:0000313" key="1">
    <source>
        <dbReference type="EMBL" id="CAF1370349.1"/>
    </source>
</evidence>
<name>A0A815UNM4_ADIRI</name>
<keyword evidence="3" id="KW-1185">Reference proteome</keyword>
<evidence type="ECO:0000313" key="2">
    <source>
        <dbReference type="EMBL" id="CAF1521572.1"/>
    </source>
</evidence>
<evidence type="ECO:0000313" key="3">
    <source>
        <dbReference type="Proteomes" id="UP000663828"/>
    </source>
</evidence>
<evidence type="ECO:0000313" key="4">
    <source>
        <dbReference type="Proteomes" id="UP000663852"/>
    </source>
</evidence>
<sequence>MFLCFRRYEPHNTNDTMIGTHNLTESERDLFKAFQSVIADQIRSHSSDLLPVDDSELEPISVYTEINDDSRFHFQKANQLYTSYFKV</sequence>